<name>A0A3C1KKM7_9GAMM</name>
<dbReference type="PANTHER" id="PTHR43669">
    <property type="entry name" value="5-KETO-D-GLUCONATE 5-REDUCTASE"/>
    <property type="match status" value="1"/>
</dbReference>
<comment type="similarity">
    <text evidence="1 3">Belongs to the short-chain dehydrogenases/reductases (SDR) family.</text>
</comment>
<proteinExistence type="inferred from homology"/>
<evidence type="ECO:0000313" key="5">
    <source>
        <dbReference type="EMBL" id="HAN27252.1"/>
    </source>
</evidence>
<reference evidence="5 6" key="1">
    <citation type="journal article" date="2018" name="Nat. Biotechnol.">
        <title>A standardized bacterial taxonomy based on genome phylogeny substantially revises the tree of life.</title>
        <authorList>
            <person name="Parks D.H."/>
            <person name="Chuvochina M."/>
            <person name="Waite D.W."/>
            <person name="Rinke C."/>
            <person name="Skarshewski A."/>
            <person name="Chaumeil P.A."/>
            <person name="Hugenholtz P."/>
        </authorList>
    </citation>
    <scope>NUCLEOTIDE SEQUENCE [LARGE SCALE GENOMIC DNA]</scope>
    <source>
        <strain evidence="5">UBA9158</strain>
    </source>
</reference>
<dbReference type="InterPro" id="IPR020904">
    <property type="entry name" value="Sc_DH/Rdtase_CS"/>
</dbReference>
<dbReference type="SMART" id="SM00822">
    <property type="entry name" value="PKS_KR"/>
    <property type="match status" value="1"/>
</dbReference>
<dbReference type="PRINTS" id="PR00081">
    <property type="entry name" value="GDHRDH"/>
</dbReference>
<dbReference type="InterPro" id="IPR036291">
    <property type="entry name" value="NAD(P)-bd_dom_sf"/>
</dbReference>
<accession>A0A3C1KKM7</accession>
<dbReference type="Pfam" id="PF00106">
    <property type="entry name" value="adh_short"/>
    <property type="match status" value="1"/>
</dbReference>
<dbReference type="CDD" id="cd05233">
    <property type="entry name" value="SDR_c"/>
    <property type="match status" value="1"/>
</dbReference>
<dbReference type="STRING" id="1121937.GCA_000423125_02104"/>
<organism evidence="5 6">
    <name type="scientific">Haliea salexigens</name>
    <dbReference type="NCBI Taxonomy" id="287487"/>
    <lineage>
        <taxon>Bacteria</taxon>
        <taxon>Pseudomonadati</taxon>
        <taxon>Pseudomonadota</taxon>
        <taxon>Gammaproteobacteria</taxon>
        <taxon>Cellvibrionales</taxon>
        <taxon>Halieaceae</taxon>
        <taxon>Haliea</taxon>
    </lineage>
</organism>
<dbReference type="Gene3D" id="3.40.50.720">
    <property type="entry name" value="NAD(P)-binding Rossmann-like Domain"/>
    <property type="match status" value="1"/>
</dbReference>
<dbReference type="PROSITE" id="PS00061">
    <property type="entry name" value="ADH_SHORT"/>
    <property type="match status" value="1"/>
</dbReference>
<feature type="non-terminal residue" evidence="5">
    <location>
        <position position="181"/>
    </location>
</feature>
<evidence type="ECO:0000259" key="4">
    <source>
        <dbReference type="SMART" id="SM00822"/>
    </source>
</evidence>
<feature type="domain" description="Ketoreductase" evidence="4">
    <location>
        <begin position="11"/>
        <end position="152"/>
    </location>
</feature>
<comment type="caution">
    <text evidence="5">The sequence shown here is derived from an EMBL/GenBank/DDBJ whole genome shotgun (WGS) entry which is preliminary data.</text>
</comment>
<dbReference type="GO" id="GO:0016491">
    <property type="term" value="F:oxidoreductase activity"/>
    <property type="evidence" value="ECO:0007669"/>
    <property type="project" value="UniProtKB-KW"/>
</dbReference>
<gene>
    <name evidence="5" type="ORF">DCP75_05940</name>
</gene>
<evidence type="ECO:0000256" key="2">
    <source>
        <dbReference type="ARBA" id="ARBA00023002"/>
    </source>
</evidence>
<dbReference type="AlphaFoldDB" id="A0A3C1KKM7"/>
<sequence length="181" mass="18829">MPQDYFKLQGQTALVTGASSGLGAHFARVLSAAGARVVLAARRSDKLAEQVAALQAAGGDAGAITLDVTSPDSVASAFAQFEQEWGQLDILINNAGVAGDPIKFLETGEQDWYRIIETNLNGAWRVAQAGAQHMVRGAAGGSIVNIGSIYGLHTGALKAAYNVSKTGVVQLTKSMAIELCR</sequence>
<evidence type="ECO:0000256" key="3">
    <source>
        <dbReference type="RuleBase" id="RU000363"/>
    </source>
</evidence>
<evidence type="ECO:0000313" key="6">
    <source>
        <dbReference type="Proteomes" id="UP000259273"/>
    </source>
</evidence>
<dbReference type="EMBL" id="DMND01000082">
    <property type="protein sequence ID" value="HAN27252.1"/>
    <property type="molecule type" value="Genomic_DNA"/>
</dbReference>
<dbReference type="InterPro" id="IPR002347">
    <property type="entry name" value="SDR_fam"/>
</dbReference>
<dbReference type="InterPro" id="IPR057326">
    <property type="entry name" value="KR_dom"/>
</dbReference>
<keyword evidence="2" id="KW-0560">Oxidoreductase</keyword>
<dbReference type="SUPFAM" id="SSF51735">
    <property type="entry name" value="NAD(P)-binding Rossmann-fold domains"/>
    <property type="match status" value="1"/>
</dbReference>
<dbReference type="PANTHER" id="PTHR43669:SF3">
    <property type="entry name" value="ALCOHOL DEHYDROGENASE, PUTATIVE (AFU_ORTHOLOGUE AFUA_3G03445)-RELATED"/>
    <property type="match status" value="1"/>
</dbReference>
<evidence type="ECO:0000256" key="1">
    <source>
        <dbReference type="ARBA" id="ARBA00006484"/>
    </source>
</evidence>
<dbReference type="Proteomes" id="UP000259273">
    <property type="component" value="Unassembled WGS sequence"/>
</dbReference>
<protein>
    <submittedName>
        <fullName evidence="5">2-deoxy-D-gluconate 3-dehydrogenase</fullName>
    </submittedName>
</protein>
<dbReference type="PRINTS" id="PR00080">
    <property type="entry name" value="SDRFAMILY"/>
</dbReference>